<dbReference type="GO" id="GO:0005524">
    <property type="term" value="F:ATP binding"/>
    <property type="evidence" value="ECO:0007669"/>
    <property type="project" value="UniProtKB-UniRule"/>
</dbReference>
<evidence type="ECO:0000256" key="6">
    <source>
        <dbReference type="ARBA" id="ARBA00022527"/>
    </source>
</evidence>
<dbReference type="Pfam" id="PF00069">
    <property type="entry name" value="Pkinase"/>
    <property type="match status" value="3"/>
</dbReference>
<keyword evidence="9" id="KW-0479">Metal-binding</keyword>
<dbReference type="SMART" id="SM00133">
    <property type="entry name" value="S_TK_X"/>
    <property type="match status" value="1"/>
</dbReference>
<dbReference type="FunFam" id="1.10.510.10:FF:000199">
    <property type="entry name" value="Non-specific serine/threonine protein kinase"/>
    <property type="match status" value="1"/>
</dbReference>
<evidence type="ECO:0000256" key="1">
    <source>
        <dbReference type="ARBA" id="ARBA00001946"/>
    </source>
</evidence>
<dbReference type="eggNOG" id="KOG0608">
    <property type="taxonomic scope" value="Eukaryota"/>
</dbReference>
<feature type="compositionally biased region" description="Low complexity" evidence="18">
    <location>
        <begin position="656"/>
        <end position="670"/>
    </location>
</feature>
<dbReference type="HOGENOM" id="CLU_236282_0_0_1"/>
<dbReference type="Pfam" id="PF23761">
    <property type="entry name" value="Beta-prop_DCAF4"/>
    <property type="match status" value="1"/>
</dbReference>
<dbReference type="InterPro" id="IPR015943">
    <property type="entry name" value="WD40/YVTN_repeat-like_dom_sf"/>
</dbReference>
<dbReference type="STRING" id="126957.T1IZL9"/>
<comment type="subcellular location">
    <subcellularLocation>
        <location evidence="2">Cytoplasm</location>
        <location evidence="2">Cytoskeleton</location>
        <location evidence="2">Microtubule organizing center</location>
        <location evidence="2">Centrosome</location>
    </subcellularLocation>
</comment>
<sequence length="1878" mass="209719">MNRKDPKRLKSLPPIPTYVGNNRQMLQEIRDNLIHLHKSDQQLQNHQNMQIKTDFPYATANSLSSAATNHGAKSSLYRQKALAEIRNSLLPFANENGLSSGASTVSTISSATSGIGSASGLSNTSGSSSPCQSLEQNGVDRTQQYDDESIGLRRMKQSHMQYDVSNLDANYKLHMGAQQNGLPKHIPGNLPSLASKVIRKASFESGVCDMHRISPALEGSSTASTCSDSISLSSLPMRALFETSRGNQLDSTKTHLQATRHYSPNFPTEPPPLPPPRLQALQGPPPTPPRGAAPPSPPITMQNDYRMVQASLLPSNQMQHMLKRISPGPQPTRSAQSLGYGSQQSQSSTPKRGTSPVSLGRAPIVAQHQLNHQLQTALYSSGVSQMEPPPPYPIGSAQTVSSVGLSTKLVSPPPYPSVGSNRQSPTSDYSSMASQIQKRVSPTIYHPFTTVNSTSQTVTSTANSKPMPLQVWNARQPPPIMLSVKSTQVQKPVLQNAVAPAAPPTNTALPSYAASTQQKDELMNCVGNPGASYTCAGVAPQFACTPSVPTSDPPSYASTMQAMAAQKGTGTNPAMSVNNYGLSTTVASFVHSSSSATSVMDNLATSFECQLRTSNPSFVSPSYNAGENCVQSTGNTNHSLKKFSTNPDAPNNTNHSPISYTTSSASSTQSEQNIENNQNGHNGQAQTRRNSETAHKSQTMGWNVSPIPERKLCLNEKAQDEEEGFETKVRNYSPQAFKFYMEQHVENVLKCHQQRMHRRHQLETEMTKVGLSEEAQCQMRKMLHQKESNYIRLKRAKMDKSMFVKIKSIGVGAFGEVALVRKLDTQHLYAMKTLKKTDVLKRNQVAHVKAERDILAEADNEWVVKLYYSFQDQDNLYFVMDYIPGGDLMSLLIKLGIFEEPLARFYIAELVCAVESVHKMGFIHRDIKPDNILIDRDGHIKLTDFGLCTGFRWTHNSKYYQNAGDHSRQDSMEPDENWTNDCQCNNKSTFREKPLERRWRREHQRCLAHSLVGTPNYIAPEVLIREGYTQMCDWWSVGVILYEMLVGQPPFLAKTQLETQMKVINWKNSLKIPLFPSLSPEAEDLILKLCTDWEKRLGKSATEVKAHPFFASIDFKEGLRRQPAPLTPMIRSPTDTSNFDPVDPDKLRNSDSASGDDNGNFPYDNAKHPEHAFFEFTFRRFFDGGGHAYPTKLGVGMMNDADNHEPTNVFKMSAKRKRDTRSKHADKTEIPGFHYDAEKKKYYRLLPEHQHVHPLATKKPKSKQASSTITSTLRSKPPSLPYINYQKSTGAITPAEYTSKINTIRLRNLKLVHEETEPSSDNSRDTKITDYCLFLVPWPKYNCLIGVSNDGTQGRCKVRAWTLSAKTKWTENENTDCKISVKPFAEPLWYISGKITDVCMGELTPEYPCLFICSAQTRTRPVTHLVVLPLKTVFLDGYGDSPFRVEVFKFDRNCVWSCCSSSQACFIIAGMENQLVLFNYSGMVINTIPITKENVLGVTCDSTGRLLYATTNKGMFYGYDLRSNFKRNASIKANLGVPAHQLQPMNASDVLLISGYKNYLKAFDLRMRKAVIEYADHENDYLRIKASLDEEDNVLSSADKNGSVRLWNAASGDVLRCLPKPSNYDRNDFASTWFRGATCPSAQSYGYLLGLLGVKLLLLMCKTAVPVFHNSTFHLLRYIFPLQLAYSSHYKCNIAIKVFSKVEAPSENVKKFLSQEISILKSLKHPNLISIYKTIETSDRVVQIIEYAENGNLLELIKTEKFIAEPVAGRWFHQLIDAVEYCHSNGIAHRNLECKNLLLDKRYNLKITAFSFAECFKKESKTSPPQVNGVYYGSYAYACPEIVRGVPYNAVLGDIWSCGVILFFMVFGRLPFEDKNKK</sequence>
<keyword evidence="11" id="KW-0418">Kinase</keyword>
<evidence type="ECO:0000313" key="23">
    <source>
        <dbReference type="Proteomes" id="UP000014500"/>
    </source>
</evidence>
<dbReference type="InterPro" id="IPR017441">
    <property type="entry name" value="Protein_kinase_ATP_BS"/>
</dbReference>
<evidence type="ECO:0000256" key="15">
    <source>
        <dbReference type="ARBA" id="ARBA00047899"/>
    </source>
</evidence>
<evidence type="ECO:0000256" key="4">
    <source>
        <dbReference type="ARBA" id="ARBA00012513"/>
    </source>
</evidence>
<feature type="compositionally biased region" description="Polar residues" evidence="18">
    <location>
        <begin position="637"/>
        <end position="655"/>
    </location>
</feature>
<evidence type="ECO:0000256" key="14">
    <source>
        <dbReference type="ARBA" id="ARBA00023212"/>
    </source>
</evidence>
<keyword evidence="19" id="KW-1133">Transmembrane helix</keyword>
<dbReference type="InterPro" id="IPR049761">
    <property type="entry name" value="LATS1-like_MobB"/>
</dbReference>
<dbReference type="InterPro" id="IPR011009">
    <property type="entry name" value="Kinase-like_dom_sf"/>
</dbReference>
<comment type="cofactor">
    <cofactor evidence="1">
        <name>Mg(2+)</name>
        <dbReference type="ChEBI" id="CHEBI:18420"/>
    </cofactor>
</comment>
<evidence type="ECO:0000256" key="16">
    <source>
        <dbReference type="ARBA" id="ARBA00048679"/>
    </source>
</evidence>
<dbReference type="GO" id="GO:0048814">
    <property type="term" value="P:regulation of dendrite morphogenesis"/>
    <property type="evidence" value="ECO:0007669"/>
    <property type="project" value="UniProtKB-ARBA"/>
</dbReference>
<evidence type="ECO:0000256" key="3">
    <source>
        <dbReference type="ARBA" id="ARBA00009903"/>
    </source>
</evidence>
<dbReference type="GO" id="GO:0046872">
    <property type="term" value="F:metal ion binding"/>
    <property type="evidence" value="ECO:0007669"/>
    <property type="project" value="UniProtKB-KW"/>
</dbReference>
<evidence type="ECO:0000256" key="2">
    <source>
        <dbReference type="ARBA" id="ARBA00004300"/>
    </source>
</evidence>
<reference evidence="23" key="1">
    <citation type="submission" date="2011-05" db="EMBL/GenBank/DDBJ databases">
        <authorList>
            <person name="Richards S.R."/>
            <person name="Qu J."/>
            <person name="Jiang H."/>
            <person name="Jhangiani S.N."/>
            <person name="Agravi P."/>
            <person name="Goodspeed R."/>
            <person name="Gross S."/>
            <person name="Mandapat C."/>
            <person name="Jackson L."/>
            <person name="Mathew T."/>
            <person name="Pu L."/>
            <person name="Thornton R."/>
            <person name="Saada N."/>
            <person name="Wilczek-Boney K.B."/>
            <person name="Lee S."/>
            <person name="Kovar C."/>
            <person name="Wu Y."/>
            <person name="Scherer S.E."/>
            <person name="Worley K.C."/>
            <person name="Muzny D.M."/>
            <person name="Gibbs R."/>
        </authorList>
    </citation>
    <scope>NUCLEOTIDE SEQUENCE</scope>
    <source>
        <strain evidence="23">Brora</strain>
    </source>
</reference>
<dbReference type="Gene3D" id="3.30.200.20">
    <property type="entry name" value="Phosphorylase Kinase, domain 1"/>
    <property type="match status" value="1"/>
</dbReference>
<feature type="binding site" evidence="17">
    <location>
        <position position="832"/>
    </location>
    <ligand>
        <name>ATP</name>
        <dbReference type="ChEBI" id="CHEBI:30616"/>
    </ligand>
</feature>
<evidence type="ECO:0000256" key="17">
    <source>
        <dbReference type="PROSITE-ProRule" id="PRU10141"/>
    </source>
</evidence>
<proteinExistence type="inferred from homology"/>
<evidence type="ECO:0000256" key="11">
    <source>
        <dbReference type="ARBA" id="ARBA00022777"/>
    </source>
</evidence>
<feature type="domain" description="Protein kinase" evidence="20">
    <location>
        <begin position="1662"/>
        <end position="1878"/>
    </location>
</feature>
<reference evidence="22" key="2">
    <citation type="submission" date="2015-02" db="UniProtKB">
        <authorList>
            <consortium name="EnsemblMetazoa"/>
        </authorList>
    </citation>
    <scope>IDENTIFICATION</scope>
</reference>
<dbReference type="GO" id="GO:0043065">
    <property type="term" value="P:positive regulation of apoptotic process"/>
    <property type="evidence" value="ECO:0007669"/>
    <property type="project" value="TreeGrafter"/>
</dbReference>
<comment type="catalytic activity">
    <reaction evidence="15">
        <text>L-threonyl-[protein] + ATP = O-phospho-L-threonyl-[protein] + ADP + H(+)</text>
        <dbReference type="Rhea" id="RHEA:46608"/>
        <dbReference type="Rhea" id="RHEA-COMP:11060"/>
        <dbReference type="Rhea" id="RHEA-COMP:11605"/>
        <dbReference type="ChEBI" id="CHEBI:15378"/>
        <dbReference type="ChEBI" id="CHEBI:30013"/>
        <dbReference type="ChEBI" id="CHEBI:30616"/>
        <dbReference type="ChEBI" id="CHEBI:61977"/>
        <dbReference type="ChEBI" id="CHEBI:456216"/>
        <dbReference type="EC" id="2.7.11.1"/>
    </reaction>
</comment>
<dbReference type="PROSITE" id="PS00108">
    <property type="entry name" value="PROTEIN_KINASE_ST"/>
    <property type="match status" value="1"/>
</dbReference>
<dbReference type="GO" id="GO:0022604">
    <property type="term" value="P:regulation of cell morphogenesis"/>
    <property type="evidence" value="ECO:0007669"/>
    <property type="project" value="UniProtKB-ARBA"/>
</dbReference>
<dbReference type="EMBL" id="JH431720">
    <property type="status" value="NOT_ANNOTATED_CDS"/>
    <property type="molecule type" value="Genomic_DNA"/>
</dbReference>
<dbReference type="InterPro" id="IPR050236">
    <property type="entry name" value="Ser_Thr_kinase_AGC"/>
</dbReference>
<accession>T1IZL9</accession>
<feature type="compositionally biased region" description="Polar residues" evidence="18">
    <location>
        <begin position="671"/>
        <end position="688"/>
    </location>
</feature>
<dbReference type="PROSITE" id="PS50011">
    <property type="entry name" value="PROTEIN_KINASE_DOM"/>
    <property type="match status" value="2"/>
</dbReference>
<dbReference type="PANTHER" id="PTHR24356:SF418">
    <property type="entry name" value="SERINE_THREONINE-PROTEIN KINASE WARTS"/>
    <property type="match status" value="1"/>
</dbReference>
<keyword evidence="8" id="KW-0808">Transferase</keyword>
<dbReference type="InterPro" id="IPR036322">
    <property type="entry name" value="WD40_repeat_dom_sf"/>
</dbReference>
<dbReference type="GO" id="GO:0004674">
    <property type="term" value="F:protein serine/threonine kinase activity"/>
    <property type="evidence" value="ECO:0007669"/>
    <property type="project" value="UniProtKB-KW"/>
</dbReference>
<evidence type="ECO:0000256" key="12">
    <source>
        <dbReference type="ARBA" id="ARBA00022840"/>
    </source>
</evidence>
<dbReference type="Proteomes" id="UP000014500">
    <property type="component" value="Unassembled WGS sequence"/>
</dbReference>
<feature type="region of interest" description="Disordered" evidence="18">
    <location>
        <begin position="1124"/>
        <end position="1164"/>
    </location>
</feature>
<evidence type="ECO:0000256" key="7">
    <source>
        <dbReference type="ARBA" id="ARBA00022553"/>
    </source>
</evidence>
<dbReference type="GO" id="GO:0042308">
    <property type="term" value="P:negative regulation of protein import into nucleus"/>
    <property type="evidence" value="ECO:0007669"/>
    <property type="project" value="UniProtKB-ARBA"/>
</dbReference>
<evidence type="ECO:0000256" key="8">
    <source>
        <dbReference type="ARBA" id="ARBA00022679"/>
    </source>
</evidence>
<dbReference type="InterPro" id="IPR000961">
    <property type="entry name" value="AGC-kinase_C"/>
</dbReference>
<dbReference type="SUPFAM" id="SSF56112">
    <property type="entry name" value="Protein kinase-like (PK-like)"/>
    <property type="match status" value="2"/>
</dbReference>
<dbReference type="GO" id="GO:0009966">
    <property type="term" value="P:regulation of signal transduction"/>
    <property type="evidence" value="ECO:0007669"/>
    <property type="project" value="UniProtKB-ARBA"/>
</dbReference>
<dbReference type="InterPro" id="IPR008271">
    <property type="entry name" value="Ser/Thr_kinase_AS"/>
</dbReference>
<dbReference type="GO" id="GO:0035329">
    <property type="term" value="P:hippo signaling"/>
    <property type="evidence" value="ECO:0007669"/>
    <property type="project" value="UniProtKB-ARBA"/>
</dbReference>
<dbReference type="FunFam" id="1.10.510.10:FF:000086">
    <property type="entry name" value="Non-specific serine/threonine protein kinase"/>
    <property type="match status" value="1"/>
</dbReference>
<dbReference type="GO" id="GO:0005813">
    <property type="term" value="C:centrosome"/>
    <property type="evidence" value="ECO:0007669"/>
    <property type="project" value="UniProtKB-SubCell"/>
</dbReference>
<dbReference type="EnsemblMetazoa" id="SMAR006698-RA">
    <property type="protein sequence ID" value="SMAR006698-PA"/>
    <property type="gene ID" value="SMAR006698"/>
</dbReference>
<feature type="transmembrane region" description="Helical" evidence="19">
    <location>
        <begin position="1848"/>
        <end position="1868"/>
    </location>
</feature>
<feature type="region of interest" description="Disordered" evidence="18">
    <location>
        <begin position="323"/>
        <end position="358"/>
    </location>
</feature>
<dbReference type="GO" id="GO:0048731">
    <property type="term" value="P:system development"/>
    <property type="evidence" value="ECO:0007669"/>
    <property type="project" value="UniProtKB-ARBA"/>
</dbReference>
<feature type="region of interest" description="Disordered" evidence="18">
    <location>
        <begin position="116"/>
        <end position="138"/>
    </location>
</feature>
<dbReference type="GO" id="GO:0000082">
    <property type="term" value="P:G1/S transition of mitotic cell cycle"/>
    <property type="evidence" value="ECO:0007669"/>
    <property type="project" value="TreeGrafter"/>
</dbReference>
<comment type="similarity">
    <text evidence="3">Belongs to the protein kinase superfamily. AGC Ser/Thr protein kinase family.</text>
</comment>
<evidence type="ECO:0000256" key="13">
    <source>
        <dbReference type="ARBA" id="ARBA00022842"/>
    </source>
</evidence>
<keyword evidence="19" id="KW-0472">Membrane</keyword>
<feature type="compositionally biased region" description="Pro residues" evidence="18">
    <location>
        <begin position="267"/>
        <end position="298"/>
    </location>
</feature>
<dbReference type="eggNOG" id="KOG0583">
    <property type="taxonomic scope" value="Eukaryota"/>
</dbReference>
<dbReference type="GO" id="GO:0046620">
    <property type="term" value="P:regulation of organ growth"/>
    <property type="evidence" value="ECO:0007669"/>
    <property type="project" value="TreeGrafter"/>
</dbReference>
<feature type="domain" description="Protein kinase" evidence="20">
    <location>
        <begin position="803"/>
        <end position="1110"/>
    </location>
</feature>
<keyword evidence="12 17" id="KW-0067">ATP-binding</keyword>
<keyword evidence="7" id="KW-0597">Phosphoprotein</keyword>
<dbReference type="SMART" id="SM00220">
    <property type="entry name" value="S_TKc"/>
    <property type="match status" value="2"/>
</dbReference>
<evidence type="ECO:0000259" key="21">
    <source>
        <dbReference type="PROSITE" id="PS51285"/>
    </source>
</evidence>
<feature type="compositionally biased region" description="Low complexity" evidence="18">
    <location>
        <begin position="334"/>
        <end position="348"/>
    </location>
</feature>
<dbReference type="PROSITE" id="PS51285">
    <property type="entry name" value="AGC_KINASE_CTER"/>
    <property type="match status" value="1"/>
</dbReference>
<dbReference type="FunFam" id="3.30.200.20:FF:000391">
    <property type="entry name" value="Large tumor suppressor kinase 1"/>
    <property type="match status" value="1"/>
</dbReference>
<dbReference type="GO" id="GO:0051093">
    <property type="term" value="P:negative regulation of developmental process"/>
    <property type="evidence" value="ECO:0007669"/>
    <property type="project" value="UniProtKB-ARBA"/>
</dbReference>
<keyword evidence="19" id="KW-0812">Transmembrane</keyword>
<keyword evidence="5" id="KW-0963">Cytoplasm</keyword>
<feature type="compositionally biased region" description="Low complexity" evidence="18">
    <location>
        <begin position="116"/>
        <end position="129"/>
    </location>
</feature>
<dbReference type="GO" id="GO:0005737">
    <property type="term" value="C:cytoplasm"/>
    <property type="evidence" value="ECO:0007669"/>
    <property type="project" value="UniProtKB-ARBA"/>
</dbReference>
<dbReference type="CDD" id="cd05598">
    <property type="entry name" value="STKc_LATS"/>
    <property type="match status" value="1"/>
</dbReference>
<organism evidence="22 23">
    <name type="scientific">Strigamia maritima</name>
    <name type="common">European centipede</name>
    <name type="synonym">Geophilus maritimus</name>
    <dbReference type="NCBI Taxonomy" id="126957"/>
    <lineage>
        <taxon>Eukaryota</taxon>
        <taxon>Metazoa</taxon>
        <taxon>Ecdysozoa</taxon>
        <taxon>Arthropoda</taxon>
        <taxon>Myriapoda</taxon>
        <taxon>Chilopoda</taxon>
        <taxon>Pleurostigmophora</taxon>
        <taxon>Geophilomorpha</taxon>
        <taxon>Linotaeniidae</taxon>
        <taxon>Strigamia</taxon>
    </lineage>
</organism>
<keyword evidence="23" id="KW-1185">Reference proteome</keyword>
<dbReference type="CDD" id="cd21778">
    <property type="entry name" value="MobB_LATS1"/>
    <property type="match status" value="1"/>
</dbReference>
<evidence type="ECO:0000256" key="18">
    <source>
        <dbReference type="SAM" id="MobiDB-lite"/>
    </source>
</evidence>
<keyword evidence="10 17" id="KW-0547">Nucleotide-binding</keyword>
<dbReference type="SUPFAM" id="SSF50978">
    <property type="entry name" value="WD40 repeat-like"/>
    <property type="match status" value="1"/>
</dbReference>
<evidence type="ECO:0000256" key="10">
    <source>
        <dbReference type="ARBA" id="ARBA00022741"/>
    </source>
</evidence>
<keyword evidence="14" id="KW-0206">Cytoskeleton</keyword>
<dbReference type="InterPro" id="IPR000719">
    <property type="entry name" value="Prot_kinase_dom"/>
</dbReference>
<keyword evidence="6" id="KW-0723">Serine/threonine-protein kinase</keyword>
<dbReference type="GO" id="GO:0045177">
    <property type="term" value="C:apical part of cell"/>
    <property type="evidence" value="ECO:0007669"/>
    <property type="project" value="UniProtKB-ARBA"/>
</dbReference>
<keyword evidence="13" id="KW-0460">Magnesium</keyword>
<evidence type="ECO:0000256" key="19">
    <source>
        <dbReference type="SAM" id="Phobius"/>
    </source>
</evidence>
<dbReference type="Gene3D" id="1.10.510.10">
    <property type="entry name" value="Transferase(Phosphotransferase) domain 1"/>
    <property type="match status" value="3"/>
</dbReference>
<feature type="domain" description="AGC-kinase C-terminal" evidence="21">
    <location>
        <begin position="1111"/>
        <end position="1173"/>
    </location>
</feature>
<evidence type="ECO:0000259" key="20">
    <source>
        <dbReference type="PROSITE" id="PS50011"/>
    </source>
</evidence>
<dbReference type="PANTHER" id="PTHR24356">
    <property type="entry name" value="SERINE/THREONINE-PROTEIN KINASE"/>
    <property type="match status" value="1"/>
</dbReference>
<evidence type="ECO:0000256" key="9">
    <source>
        <dbReference type="ARBA" id="ARBA00022723"/>
    </source>
</evidence>
<protein>
    <recommendedName>
        <fullName evidence="4">non-specific serine/threonine protein kinase</fullName>
        <ecNumber evidence="4">2.7.11.1</ecNumber>
    </recommendedName>
</protein>
<name>T1IZL9_STRMM</name>
<evidence type="ECO:0000256" key="5">
    <source>
        <dbReference type="ARBA" id="ARBA00022490"/>
    </source>
</evidence>
<feature type="region of interest" description="Disordered" evidence="18">
    <location>
        <begin position="261"/>
        <end position="301"/>
    </location>
</feature>
<feature type="region of interest" description="Disordered" evidence="18">
    <location>
        <begin position="637"/>
        <end position="702"/>
    </location>
</feature>
<evidence type="ECO:0000313" key="22">
    <source>
        <dbReference type="EnsemblMetazoa" id="SMAR006698-PA"/>
    </source>
</evidence>
<dbReference type="PhylomeDB" id="T1IZL9"/>
<comment type="catalytic activity">
    <reaction evidence="16">
        <text>L-seryl-[protein] + ATP = O-phospho-L-seryl-[protein] + ADP + H(+)</text>
        <dbReference type="Rhea" id="RHEA:17989"/>
        <dbReference type="Rhea" id="RHEA-COMP:9863"/>
        <dbReference type="Rhea" id="RHEA-COMP:11604"/>
        <dbReference type="ChEBI" id="CHEBI:15378"/>
        <dbReference type="ChEBI" id="CHEBI:29999"/>
        <dbReference type="ChEBI" id="CHEBI:30616"/>
        <dbReference type="ChEBI" id="CHEBI:83421"/>
        <dbReference type="ChEBI" id="CHEBI:456216"/>
        <dbReference type="EC" id="2.7.11.1"/>
    </reaction>
</comment>
<dbReference type="GO" id="GO:0071944">
    <property type="term" value="C:cell periphery"/>
    <property type="evidence" value="ECO:0007669"/>
    <property type="project" value="UniProtKB-ARBA"/>
</dbReference>
<dbReference type="Gene3D" id="2.130.10.10">
    <property type="entry name" value="YVTN repeat-like/Quinoprotein amine dehydrogenase"/>
    <property type="match status" value="1"/>
</dbReference>
<dbReference type="GO" id="GO:0009653">
    <property type="term" value="P:anatomical structure morphogenesis"/>
    <property type="evidence" value="ECO:0007669"/>
    <property type="project" value="UniProtKB-ARBA"/>
</dbReference>
<dbReference type="PROSITE" id="PS00107">
    <property type="entry name" value="PROTEIN_KINASE_ATP"/>
    <property type="match status" value="1"/>
</dbReference>
<dbReference type="EC" id="2.7.11.1" evidence="4"/>